<dbReference type="InterPro" id="IPR036508">
    <property type="entry name" value="Chitin-bd_dom_sf"/>
</dbReference>
<dbReference type="GO" id="GO:0005975">
    <property type="term" value="P:carbohydrate metabolic process"/>
    <property type="evidence" value="ECO:0007669"/>
    <property type="project" value="InterPro"/>
</dbReference>
<dbReference type="GO" id="GO:0005576">
    <property type="term" value="C:extracellular region"/>
    <property type="evidence" value="ECO:0007669"/>
    <property type="project" value="InterPro"/>
</dbReference>
<keyword evidence="3" id="KW-0732">Signal</keyword>
<dbReference type="PANTHER" id="PTHR45985:SF5">
    <property type="entry name" value="CHITIN AND LDLR BINDING DEACETYLASE 3"/>
    <property type="match status" value="1"/>
</dbReference>
<dbReference type="GO" id="GO:0016787">
    <property type="term" value="F:hydrolase activity"/>
    <property type="evidence" value="ECO:0007669"/>
    <property type="project" value="UniProtKB-ARBA"/>
</dbReference>
<dbReference type="SUPFAM" id="SSF88713">
    <property type="entry name" value="Glycoside hydrolase/deacetylase"/>
    <property type="match status" value="1"/>
</dbReference>
<dbReference type="InterPro" id="IPR002557">
    <property type="entry name" value="Chitin-bd_dom"/>
</dbReference>
<dbReference type="SUPFAM" id="SSF57424">
    <property type="entry name" value="LDL receptor-like module"/>
    <property type="match status" value="1"/>
</dbReference>
<dbReference type="GO" id="GO:0008061">
    <property type="term" value="F:chitin binding"/>
    <property type="evidence" value="ECO:0007669"/>
    <property type="project" value="InterPro"/>
</dbReference>
<evidence type="ECO:0000256" key="1">
    <source>
        <dbReference type="ARBA" id="ARBA00023157"/>
    </source>
</evidence>
<dbReference type="PROSITE" id="PS50068">
    <property type="entry name" value="LDLRA_2"/>
    <property type="match status" value="1"/>
</dbReference>
<dbReference type="EMBL" id="CADEPI010000435">
    <property type="protein sequence ID" value="CAB3385836.1"/>
    <property type="molecule type" value="Genomic_DNA"/>
</dbReference>
<accession>A0A8S1DUH4</accession>
<dbReference type="Pfam" id="PF00057">
    <property type="entry name" value="Ldl_recept_a"/>
    <property type="match status" value="1"/>
</dbReference>
<dbReference type="InterPro" id="IPR052740">
    <property type="entry name" value="CE4"/>
</dbReference>
<evidence type="ECO:0000259" key="4">
    <source>
        <dbReference type="PROSITE" id="PS50940"/>
    </source>
</evidence>
<keyword evidence="1 2" id="KW-1015">Disulfide bond</keyword>
<feature type="domain" description="Chitin-binding type-2" evidence="4">
    <location>
        <begin position="35"/>
        <end position="101"/>
    </location>
</feature>
<proteinExistence type="predicted"/>
<dbReference type="Gene3D" id="4.10.400.10">
    <property type="entry name" value="Low-density Lipoprotein Receptor"/>
    <property type="match status" value="1"/>
</dbReference>
<name>A0A8S1DUH4_9INSE</name>
<organism evidence="5 6">
    <name type="scientific">Cloeon dipterum</name>
    <dbReference type="NCBI Taxonomy" id="197152"/>
    <lineage>
        <taxon>Eukaryota</taxon>
        <taxon>Metazoa</taxon>
        <taxon>Ecdysozoa</taxon>
        <taxon>Arthropoda</taxon>
        <taxon>Hexapoda</taxon>
        <taxon>Insecta</taxon>
        <taxon>Pterygota</taxon>
        <taxon>Palaeoptera</taxon>
        <taxon>Ephemeroptera</taxon>
        <taxon>Pisciforma</taxon>
        <taxon>Baetidae</taxon>
        <taxon>Cloeon</taxon>
    </lineage>
</organism>
<dbReference type="Pfam" id="PF01607">
    <property type="entry name" value="CBM_14"/>
    <property type="match status" value="1"/>
</dbReference>
<dbReference type="CDD" id="cd10974">
    <property type="entry name" value="CE4_CDA_like_1"/>
    <property type="match status" value="1"/>
</dbReference>
<dbReference type="Gene3D" id="3.20.20.370">
    <property type="entry name" value="Glycoside hydrolase/deacetylase"/>
    <property type="match status" value="1"/>
</dbReference>
<dbReference type="Proteomes" id="UP000494165">
    <property type="component" value="Unassembled WGS sequence"/>
</dbReference>
<feature type="disulfide bond" evidence="2">
    <location>
        <begin position="137"/>
        <end position="152"/>
    </location>
</feature>
<sequence>MHATLLSPACYFSLFVLLFVAHNVNSFEITKIKRGVDCLEDGRFYRNPERNMNQAWTNHECSKYYLCLDEEVFEFRCSEGLLFDVTRQICDFRAKVSDCDLHAAEPRPPKPLLEAAGCGNGLLGCADATCLPRDLFCDGTVDCIDSSDEGWCDVENDPNAAPVCNTAACRLPECFCSRDGTIIPGFLDPKETPQMLIITFDDAVNPDNMFMYTDMLFPKNKTNPNGCPWRATFFLSHEYTHYQQVQQLWNLGHEIAVHSITHRGPENWWSRNATIEDWFDEMVGQANVVNKFGGVRLEEVRGLRAPFLRSGGNRQFAMMREFGFLYDASLVAPISDPPLWPYTLDYRIPHRCSGNNQNCPSRSFPGVWEMVINQLQYEGYTCGMVDSCPPNLNGEDIYRMLRHNFYRHYNTNRAPLGLYFHSTWFKKEEYLKAFQRFLSEVTANPEVWVVTNHQAIQWMKKPRPVSQLLNFADWKCDRKLDPEEMACNFPKNCRLQSRPHKSERYLYTCTECPKQYPWLRNEFGVDF</sequence>
<dbReference type="SMART" id="SM00494">
    <property type="entry name" value="ChtBD2"/>
    <property type="match status" value="1"/>
</dbReference>
<dbReference type="OrthoDB" id="504708at2759"/>
<dbReference type="InterPro" id="IPR002172">
    <property type="entry name" value="LDrepeatLR_classA_rpt"/>
</dbReference>
<dbReference type="AlphaFoldDB" id="A0A8S1DUH4"/>
<feature type="disulfide bond" evidence="2">
    <location>
        <begin position="125"/>
        <end position="143"/>
    </location>
</feature>
<protein>
    <recommendedName>
        <fullName evidence="4">Chitin-binding type-2 domain-containing protein</fullName>
    </recommendedName>
</protein>
<evidence type="ECO:0000256" key="2">
    <source>
        <dbReference type="PROSITE-ProRule" id="PRU00124"/>
    </source>
</evidence>
<evidence type="ECO:0000313" key="6">
    <source>
        <dbReference type="Proteomes" id="UP000494165"/>
    </source>
</evidence>
<dbReference type="PROSITE" id="PS01209">
    <property type="entry name" value="LDLRA_1"/>
    <property type="match status" value="1"/>
</dbReference>
<dbReference type="InterPro" id="IPR023415">
    <property type="entry name" value="LDLR_class-A_CS"/>
</dbReference>
<dbReference type="PROSITE" id="PS50940">
    <property type="entry name" value="CHIT_BIND_II"/>
    <property type="match status" value="1"/>
</dbReference>
<feature type="disulfide bond" evidence="2">
    <location>
        <begin position="118"/>
        <end position="130"/>
    </location>
</feature>
<feature type="chain" id="PRO_5035769572" description="Chitin-binding type-2 domain-containing protein" evidence="3">
    <location>
        <begin position="27"/>
        <end position="527"/>
    </location>
</feature>
<feature type="signal peptide" evidence="3">
    <location>
        <begin position="1"/>
        <end position="26"/>
    </location>
</feature>
<dbReference type="SUPFAM" id="SSF57625">
    <property type="entry name" value="Invertebrate chitin-binding proteins"/>
    <property type="match status" value="1"/>
</dbReference>
<comment type="caution">
    <text evidence="5">The sequence shown here is derived from an EMBL/GenBank/DDBJ whole genome shotgun (WGS) entry which is preliminary data.</text>
</comment>
<reference evidence="5 6" key="1">
    <citation type="submission" date="2020-04" db="EMBL/GenBank/DDBJ databases">
        <authorList>
            <person name="Alioto T."/>
            <person name="Alioto T."/>
            <person name="Gomez Garrido J."/>
        </authorList>
    </citation>
    <scope>NUCLEOTIDE SEQUENCE [LARGE SCALE GENOMIC DNA]</scope>
</reference>
<evidence type="ECO:0000256" key="3">
    <source>
        <dbReference type="SAM" id="SignalP"/>
    </source>
</evidence>
<gene>
    <name evidence="5" type="ORF">CLODIP_2_CD01304</name>
</gene>
<dbReference type="SMART" id="SM00192">
    <property type="entry name" value="LDLa"/>
    <property type="match status" value="1"/>
</dbReference>
<dbReference type="InterPro" id="IPR036055">
    <property type="entry name" value="LDL_receptor-like_sf"/>
</dbReference>
<dbReference type="PANTHER" id="PTHR45985">
    <property type="match status" value="1"/>
</dbReference>
<evidence type="ECO:0000313" key="5">
    <source>
        <dbReference type="EMBL" id="CAB3385836.1"/>
    </source>
</evidence>
<keyword evidence="6" id="KW-1185">Reference proteome</keyword>
<dbReference type="CDD" id="cd00112">
    <property type="entry name" value="LDLa"/>
    <property type="match status" value="1"/>
</dbReference>
<dbReference type="Gene3D" id="2.170.140.10">
    <property type="entry name" value="Chitin binding domain"/>
    <property type="match status" value="1"/>
</dbReference>
<dbReference type="InterPro" id="IPR011330">
    <property type="entry name" value="Glyco_hydro/deAcase_b/a-brl"/>
</dbReference>